<feature type="region of interest" description="Disordered" evidence="1">
    <location>
        <begin position="28"/>
        <end position="52"/>
    </location>
</feature>
<dbReference type="Proteomes" id="UP001431429">
    <property type="component" value="Unassembled WGS sequence"/>
</dbReference>
<feature type="chain" id="PRO_5046034509" description="Lipoprotein" evidence="2">
    <location>
        <begin position="25"/>
        <end position="256"/>
    </location>
</feature>
<accession>A0ABT0UQ12</accession>
<keyword evidence="2" id="KW-0732">Signal</keyword>
<keyword evidence="4" id="KW-1185">Reference proteome</keyword>
<dbReference type="PROSITE" id="PS51257">
    <property type="entry name" value="PROKAR_LIPOPROTEIN"/>
    <property type="match status" value="1"/>
</dbReference>
<feature type="compositionally biased region" description="Low complexity" evidence="1">
    <location>
        <begin position="41"/>
        <end position="52"/>
    </location>
</feature>
<protein>
    <recommendedName>
        <fullName evidence="5">Lipoprotein</fullName>
    </recommendedName>
</protein>
<evidence type="ECO:0000256" key="2">
    <source>
        <dbReference type="SAM" id="SignalP"/>
    </source>
</evidence>
<organism evidence="3 4">
    <name type="scientific">Streptomyces albipurpureus</name>
    <dbReference type="NCBI Taxonomy" id="2897419"/>
    <lineage>
        <taxon>Bacteria</taxon>
        <taxon>Bacillati</taxon>
        <taxon>Actinomycetota</taxon>
        <taxon>Actinomycetes</taxon>
        <taxon>Kitasatosporales</taxon>
        <taxon>Streptomycetaceae</taxon>
        <taxon>Streptomyces</taxon>
    </lineage>
</organism>
<feature type="compositionally biased region" description="Basic and acidic residues" evidence="1">
    <location>
        <begin position="30"/>
        <end position="40"/>
    </location>
</feature>
<gene>
    <name evidence="3" type="ORF">NBG84_20800</name>
</gene>
<evidence type="ECO:0000313" key="4">
    <source>
        <dbReference type="Proteomes" id="UP001431429"/>
    </source>
</evidence>
<proteinExistence type="predicted"/>
<reference evidence="3" key="1">
    <citation type="submission" date="2022-06" db="EMBL/GenBank/DDBJ databases">
        <title>Genome public.</title>
        <authorList>
            <person name="Sun Q."/>
        </authorList>
    </citation>
    <scope>NUCLEOTIDE SEQUENCE</scope>
    <source>
        <strain evidence="3">CWNU-1</strain>
    </source>
</reference>
<evidence type="ECO:0008006" key="5">
    <source>
        <dbReference type="Google" id="ProtNLM"/>
    </source>
</evidence>
<dbReference type="EMBL" id="JAMQAW010000025">
    <property type="protein sequence ID" value="MCM2390709.1"/>
    <property type="molecule type" value="Genomic_DNA"/>
</dbReference>
<evidence type="ECO:0000256" key="1">
    <source>
        <dbReference type="SAM" id="MobiDB-lite"/>
    </source>
</evidence>
<dbReference type="RefSeq" id="WP_250921037.1">
    <property type="nucleotide sequence ID" value="NZ_JAMQAW010000025.1"/>
</dbReference>
<name>A0ABT0UQ12_9ACTN</name>
<sequence>MRRTTVRRTVLAASAVSLALLVTACGSDEPAAKDKPKAEASKSAPAAAPAAKALSQAEVDKLMLTQSDLPRHKINPATKADFAAAKAASADRKECAPLVDGMALRGTGDAAASSVRKVIAIPENPGKDATEEEKLAAAMETLSGTITADTVASYEGQGAADTLAAIKKAGTDCGSGFTMLVGTDKLKFTKVAPAAYPAGDEAVNFALTVDMEGKPGNAYLTAVRKGGTVATFYALSLAGKSELPKAVIDAQVKKLG</sequence>
<feature type="signal peptide" evidence="2">
    <location>
        <begin position="1"/>
        <end position="24"/>
    </location>
</feature>
<comment type="caution">
    <text evidence="3">The sequence shown here is derived from an EMBL/GenBank/DDBJ whole genome shotgun (WGS) entry which is preliminary data.</text>
</comment>
<evidence type="ECO:0000313" key="3">
    <source>
        <dbReference type="EMBL" id="MCM2390709.1"/>
    </source>
</evidence>